<accession>A0A942E5K1</accession>
<evidence type="ECO:0000313" key="1">
    <source>
        <dbReference type="EMBL" id="MBS3648867.1"/>
    </source>
</evidence>
<keyword evidence="2" id="KW-1185">Reference proteome</keyword>
<dbReference type="EMBL" id="JAGWCR010000004">
    <property type="protein sequence ID" value="MBS3648867.1"/>
    <property type="molecule type" value="Genomic_DNA"/>
</dbReference>
<name>A0A942E5K1_9HYPH</name>
<organism evidence="1 2">
    <name type="scientific">Pseudaminobacter soli</name>
    <name type="common">ex Zhang et al. 2022</name>
    <dbReference type="NCBI Taxonomy" id="2831468"/>
    <lineage>
        <taxon>Bacteria</taxon>
        <taxon>Pseudomonadati</taxon>
        <taxon>Pseudomonadota</taxon>
        <taxon>Alphaproteobacteria</taxon>
        <taxon>Hyphomicrobiales</taxon>
        <taxon>Phyllobacteriaceae</taxon>
        <taxon>Pseudaminobacter</taxon>
    </lineage>
</organism>
<proteinExistence type="predicted"/>
<dbReference type="AlphaFoldDB" id="A0A942E5K1"/>
<evidence type="ECO:0000313" key="2">
    <source>
        <dbReference type="Proteomes" id="UP000680348"/>
    </source>
</evidence>
<gene>
    <name evidence="1" type="ORF">KEU06_09635</name>
</gene>
<comment type="caution">
    <text evidence="1">The sequence shown here is derived from an EMBL/GenBank/DDBJ whole genome shotgun (WGS) entry which is preliminary data.</text>
</comment>
<sequence>MARFSDNYSHDKTAAEEGTWAPIGGGIEVKVRSFESAHTRALRKKLNEPYAALLRLGKDIPEDDQNEIFIKLISHSSMIDWNLTEGTGEKDANGKEIERPIPFSAEIAEKYLRDEPQFLRDVITVLTSTETFKKRARELDAKNF</sequence>
<reference evidence="1" key="1">
    <citation type="submission" date="2021-04" db="EMBL/GenBank/DDBJ databases">
        <title>Pseudaminobacter soli sp. nov., isolated from paddy soil contaminated by heavy metals.</title>
        <authorList>
            <person name="Zhang K."/>
        </authorList>
    </citation>
    <scope>NUCLEOTIDE SEQUENCE</scope>
    <source>
        <strain evidence="1">19-2017</strain>
    </source>
</reference>
<dbReference type="RefSeq" id="WP_188254429.1">
    <property type="nucleotide sequence ID" value="NZ_JABVCF010000004.1"/>
</dbReference>
<dbReference type="Proteomes" id="UP000680348">
    <property type="component" value="Unassembled WGS sequence"/>
</dbReference>
<protein>
    <submittedName>
        <fullName evidence="1">Uncharacterized protein</fullName>
    </submittedName>
</protein>